<evidence type="ECO:0000259" key="1">
    <source>
        <dbReference type="Pfam" id="PF01738"/>
    </source>
</evidence>
<evidence type="ECO:0000313" key="3">
    <source>
        <dbReference type="EMBL" id="KAB8125735.1"/>
    </source>
</evidence>
<dbReference type="PANTHER" id="PTHR43358">
    <property type="entry name" value="ALPHA/BETA-HYDROLASE"/>
    <property type="match status" value="1"/>
</dbReference>
<dbReference type="SUPFAM" id="SSF53474">
    <property type="entry name" value="alpha/beta-Hydrolases"/>
    <property type="match status" value="1"/>
</dbReference>
<dbReference type="OrthoDB" id="9776685at2"/>
<keyword evidence="3" id="KW-0378">Hydrolase</keyword>
<dbReference type="InterPro" id="IPR029058">
    <property type="entry name" value="AB_hydrolase_fold"/>
</dbReference>
<protein>
    <submittedName>
        <fullName evidence="3">Alpha/beta hydrolase</fullName>
    </submittedName>
</protein>
<reference evidence="3 4" key="1">
    <citation type="submission" date="2019-10" db="EMBL/GenBank/DDBJ databases">
        <title>Gracilibacillus sp. nov. isolated from rice seeds.</title>
        <authorList>
            <person name="He S."/>
        </authorList>
    </citation>
    <scope>NUCLEOTIDE SEQUENCE [LARGE SCALE GENOMIC DNA]</scope>
    <source>
        <strain evidence="3 4">TD8</strain>
    </source>
</reference>
<gene>
    <name evidence="3" type="ORF">F9U64_21805</name>
</gene>
<dbReference type="InterPro" id="IPR052920">
    <property type="entry name" value="DNA-binding_regulatory"/>
</dbReference>
<accession>A0A7C8KM61</accession>
<evidence type="ECO:0000313" key="4">
    <source>
        <dbReference type="Proteomes" id="UP000480246"/>
    </source>
</evidence>
<proteinExistence type="predicted"/>
<dbReference type="InterPro" id="IPR022742">
    <property type="entry name" value="Hydrolase_4"/>
</dbReference>
<dbReference type="AlphaFoldDB" id="A0A7C8KM61"/>
<dbReference type="GO" id="GO:0016787">
    <property type="term" value="F:hydrolase activity"/>
    <property type="evidence" value="ECO:0007669"/>
    <property type="project" value="UniProtKB-KW"/>
</dbReference>
<organism evidence="3 4">
    <name type="scientific">Gracilibacillus oryzae</name>
    <dbReference type="NCBI Taxonomy" id="1672701"/>
    <lineage>
        <taxon>Bacteria</taxon>
        <taxon>Bacillati</taxon>
        <taxon>Bacillota</taxon>
        <taxon>Bacilli</taxon>
        <taxon>Bacillales</taxon>
        <taxon>Bacillaceae</taxon>
        <taxon>Gracilibacillus</taxon>
    </lineage>
</organism>
<dbReference type="Pfam" id="PF12146">
    <property type="entry name" value="Hydrolase_4"/>
    <property type="match status" value="1"/>
</dbReference>
<feature type="domain" description="Dienelactone hydrolase" evidence="1">
    <location>
        <begin position="244"/>
        <end position="307"/>
    </location>
</feature>
<sequence length="317" mass="36087">MKKKFKIAVISIVAILLLTDVFAGNFFYNLAIKREQKDFLQGNEDLTVSAAAMDVFLKGGWRQWVQQQDFDQMELESFDGLTLKGYYLAAKEPTNKTVMLAHGYLGNAKDMGLYGQYYYEQLGYNIFMPDARGHGQSEGDYIGFGWHDRLDWIDWTEKLIGHTGTDAQIIWHGLSMGAATVLMASGEEHPENVELIVSDSAYTSVFELFQYQMKRMYHLPAFPILPTSSLITKLRADYSLVEASALEQVKNAQVPIIYFHGNNDSFVPAEMAETLYQHTTGDKEIMLFDNAGHGEAYAIQEEKYQEQLKNSLQKYIE</sequence>
<dbReference type="Proteomes" id="UP000480246">
    <property type="component" value="Unassembled WGS sequence"/>
</dbReference>
<comment type="caution">
    <text evidence="3">The sequence shown here is derived from an EMBL/GenBank/DDBJ whole genome shotgun (WGS) entry which is preliminary data.</text>
</comment>
<dbReference type="PANTHER" id="PTHR43358:SF4">
    <property type="entry name" value="ALPHA_BETA HYDROLASE FOLD-1 DOMAIN-CONTAINING PROTEIN"/>
    <property type="match status" value="1"/>
</dbReference>
<evidence type="ECO:0000259" key="2">
    <source>
        <dbReference type="Pfam" id="PF12146"/>
    </source>
</evidence>
<name>A0A7C8KM61_9BACI</name>
<dbReference type="InterPro" id="IPR002925">
    <property type="entry name" value="Dienelactn_hydro"/>
</dbReference>
<keyword evidence="4" id="KW-1185">Reference proteome</keyword>
<dbReference type="EMBL" id="WEID01000128">
    <property type="protein sequence ID" value="KAB8125735.1"/>
    <property type="molecule type" value="Genomic_DNA"/>
</dbReference>
<dbReference type="Pfam" id="PF01738">
    <property type="entry name" value="DLH"/>
    <property type="match status" value="1"/>
</dbReference>
<feature type="domain" description="Serine aminopeptidase S33" evidence="2">
    <location>
        <begin position="94"/>
        <end position="201"/>
    </location>
</feature>
<dbReference type="RefSeq" id="WP_153406994.1">
    <property type="nucleotide sequence ID" value="NZ_ML762459.1"/>
</dbReference>
<dbReference type="Gene3D" id="3.40.50.1820">
    <property type="entry name" value="alpha/beta hydrolase"/>
    <property type="match status" value="1"/>
</dbReference>